<sequence length="260" mass="29504">MIRGYKILYKSIVLVLFLLISVSGLAQQESAFQEGNDFYHDGEYQEAIDSYLKAEKGNLHSVALYYNLANSYYKLNEIAPSIYYYEKALLLNPDDEDVKNNLKFAQQMTVDAIEVLPQVGIDKIFGKLINKFSYATWAILAIVFMVLFVLAFLLYYFASYHTKKRVFFAISIIFMIASIGSFVFAHSQYGAVNAKDPAIIFAKETPVMSEPNMGSTEVFLLHEGTKVSVLDTVGEWKKIRLTDGKIGWLPSSEIKIIKDF</sequence>
<dbReference type="InterPro" id="IPR003646">
    <property type="entry name" value="SH3-like_bac-type"/>
</dbReference>
<evidence type="ECO:0000256" key="2">
    <source>
        <dbReference type="SAM" id="Phobius"/>
    </source>
</evidence>
<dbReference type="SUPFAM" id="SSF48452">
    <property type="entry name" value="TPR-like"/>
    <property type="match status" value="1"/>
</dbReference>
<feature type="transmembrane region" description="Helical" evidence="2">
    <location>
        <begin position="166"/>
        <end position="185"/>
    </location>
</feature>
<accession>A0ABS9J053</accession>
<dbReference type="Pfam" id="PF00515">
    <property type="entry name" value="TPR_1"/>
    <property type="match status" value="1"/>
</dbReference>
<dbReference type="Proteomes" id="UP000829517">
    <property type="component" value="Unassembled WGS sequence"/>
</dbReference>
<keyword evidence="1" id="KW-0802">TPR repeat</keyword>
<evidence type="ECO:0000256" key="1">
    <source>
        <dbReference type="PROSITE-ProRule" id="PRU00339"/>
    </source>
</evidence>
<feature type="signal peptide" evidence="3">
    <location>
        <begin position="1"/>
        <end position="26"/>
    </location>
</feature>
<organism evidence="5 6">
    <name type="scientific">Joostella atrarenae</name>
    <dbReference type="NCBI Taxonomy" id="679257"/>
    <lineage>
        <taxon>Bacteria</taxon>
        <taxon>Pseudomonadati</taxon>
        <taxon>Bacteroidota</taxon>
        <taxon>Flavobacteriia</taxon>
        <taxon>Flavobacteriales</taxon>
        <taxon>Flavobacteriaceae</taxon>
        <taxon>Joostella</taxon>
    </lineage>
</organism>
<gene>
    <name evidence="5" type="ORF">JM658_03135</name>
</gene>
<keyword evidence="6" id="KW-1185">Reference proteome</keyword>
<feature type="transmembrane region" description="Helical" evidence="2">
    <location>
        <begin position="134"/>
        <end position="157"/>
    </location>
</feature>
<keyword evidence="2" id="KW-1133">Transmembrane helix</keyword>
<protein>
    <submittedName>
        <fullName evidence="5">Tetratricopeptide repeat protein</fullName>
    </submittedName>
</protein>
<comment type="caution">
    <text evidence="5">The sequence shown here is derived from an EMBL/GenBank/DDBJ whole genome shotgun (WGS) entry which is preliminary data.</text>
</comment>
<dbReference type="Pfam" id="PF08239">
    <property type="entry name" value="SH3_3"/>
    <property type="match status" value="1"/>
</dbReference>
<proteinExistence type="predicted"/>
<dbReference type="EMBL" id="JAETXX010000001">
    <property type="protein sequence ID" value="MCF8713810.1"/>
    <property type="molecule type" value="Genomic_DNA"/>
</dbReference>
<dbReference type="PROSITE" id="PS50293">
    <property type="entry name" value="TPR_REGION"/>
    <property type="match status" value="1"/>
</dbReference>
<keyword evidence="2" id="KW-0812">Transmembrane</keyword>
<feature type="chain" id="PRO_5045130058" evidence="3">
    <location>
        <begin position="27"/>
        <end position="260"/>
    </location>
</feature>
<dbReference type="PROSITE" id="PS51781">
    <property type="entry name" value="SH3B"/>
    <property type="match status" value="1"/>
</dbReference>
<evidence type="ECO:0000259" key="4">
    <source>
        <dbReference type="PROSITE" id="PS51781"/>
    </source>
</evidence>
<dbReference type="PROSITE" id="PS50005">
    <property type="entry name" value="TPR"/>
    <property type="match status" value="1"/>
</dbReference>
<dbReference type="Gene3D" id="2.30.30.40">
    <property type="entry name" value="SH3 Domains"/>
    <property type="match status" value="1"/>
</dbReference>
<dbReference type="RefSeq" id="WP_236957769.1">
    <property type="nucleotide sequence ID" value="NZ_JAETXX010000001.1"/>
</dbReference>
<feature type="domain" description="SH3b" evidence="4">
    <location>
        <begin position="195"/>
        <end position="258"/>
    </location>
</feature>
<dbReference type="InterPro" id="IPR011990">
    <property type="entry name" value="TPR-like_helical_dom_sf"/>
</dbReference>
<keyword evidence="2" id="KW-0472">Membrane</keyword>
<evidence type="ECO:0000313" key="6">
    <source>
        <dbReference type="Proteomes" id="UP000829517"/>
    </source>
</evidence>
<reference evidence="5 6" key="1">
    <citation type="submission" date="2021-01" db="EMBL/GenBank/DDBJ databases">
        <title>Genome sequencing of Joostella atrarenae M1-2 (= KCTC 23194).</title>
        <authorList>
            <person name="Zakaria M.R."/>
            <person name="Lam M.Q."/>
            <person name="Chong C.S."/>
        </authorList>
    </citation>
    <scope>NUCLEOTIDE SEQUENCE [LARGE SCALE GENOMIC DNA]</scope>
    <source>
        <strain evidence="5 6">M1-2</strain>
    </source>
</reference>
<dbReference type="InterPro" id="IPR019734">
    <property type="entry name" value="TPR_rpt"/>
</dbReference>
<dbReference type="Gene3D" id="1.25.40.10">
    <property type="entry name" value="Tetratricopeptide repeat domain"/>
    <property type="match status" value="1"/>
</dbReference>
<evidence type="ECO:0000313" key="5">
    <source>
        <dbReference type="EMBL" id="MCF8713810.1"/>
    </source>
</evidence>
<dbReference type="SMART" id="SM00028">
    <property type="entry name" value="TPR"/>
    <property type="match status" value="1"/>
</dbReference>
<keyword evidence="3" id="KW-0732">Signal</keyword>
<name>A0ABS9J053_9FLAO</name>
<feature type="repeat" description="TPR" evidence="1">
    <location>
        <begin position="62"/>
        <end position="95"/>
    </location>
</feature>
<evidence type="ECO:0000256" key="3">
    <source>
        <dbReference type="SAM" id="SignalP"/>
    </source>
</evidence>